<comment type="caution">
    <text evidence="2">The sequence shown here is derived from an EMBL/GenBank/DDBJ whole genome shotgun (WGS) entry which is preliminary data.</text>
</comment>
<name>S0NY20_9ENTE</name>
<dbReference type="EMBL" id="AHYT01000005">
    <property type="protein sequence ID" value="EOT29012.1"/>
    <property type="molecule type" value="Genomic_DNA"/>
</dbReference>
<dbReference type="STRING" id="41997.RV16_GL001784"/>
<evidence type="ECO:0000256" key="1">
    <source>
        <dbReference type="SAM" id="Phobius"/>
    </source>
</evidence>
<accession>S0NY20</accession>
<dbReference type="PATRIC" id="fig|1139996.3.peg.1519"/>
<gene>
    <name evidence="2" type="ORF">OMQ_01534</name>
</gene>
<keyword evidence="1" id="KW-0472">Membrane</keyword>
<proteinExistence type="predicted"/>
<dbReference type="AlphaFoldDB" id="S0NY20"/>
<dbReference type="RefSeq" id="WP_016175329.1">
    <property type="nucleotide sequence ID" value="NZ_KE136523.1"/>
</dbReference>
<dbReference type="Proteomes" id="UP000014136">
    <property type="component" value="Unassembled WGS sequence"/>
</dbReference>
<sequence>MDFQSGNHIFTETLSDQDAQKFQEIKEQIPDLRKIPIKEKVVRRNYFDSFVNNLSFGVKIGYAGNLLWILWFFFLLFGIFFLGWGPLKGLYDLIPR</sequence>
<feature type="transmembrane region" description="Helical" evidence="1">
    <location>
        <begin position="66"/>
        <end position="87"/>
    </location>
</feature>
<evidence type="ECO:0000313" key="3">
    <source>
        <dbReference type="Proteomes" id="UP000014136"/>
    </source>
</evidence>
<organism evidence="2 3">
    <name type="scientific">Enterococcus saccharolyticus subsp. saccharolyticus ATCC 43076</name>
    <dbReference type="NCBI Taxonomy" id="1139996"/>
    <lineage>
        <taxon>Bacteria</taxon>
        <taxon>Bacillati</taxon>
        <taxon>Bacillota</taxon>
        <taxon>Bacilli</taxon>
        <taxon>Lactobacillales</taxon>
        <taxon>Enterococcaceae</taxon>
        <taxon>Enterococcus</taxon>
    </lineage>
</organism>
<dbReference type="HOGENOM" id="CLU_2355413_0_0_9"/>
<keyword evidence="1" id="KW-0812">Transmembrane</keyword>
<keyword evidence="1" id="KW-1133">Transmembrane helix</keyword>
<protein>
    <submittedName>
        <fullName evidence="2">Uncharacterized protein</fullName>
    </submittedName>
</protein>
<evidence type="ECO:0000313" key="2">
    <source>
        <dbReference type="EMBL" id="EOT29012.1"/>
    </source>
</evidence>
<keyword evidence="3" id="KW-1185">Reference proteome</keyword>
<reference evidence="2 3" key="1">
    <citation type="submission" date="2013-03" db="EMBL/GenBank/DDBJ databases">
        <title>The Genome Sequence of Enterococcus saccharolyticus ATCC_43076 (Illumina only assembly).</title>
        <authorList>
            <consortium name="The Broad Institute Genomics Platform"/>
            <consortium name="The Broad Institute Genome Sequencing Center for Infectious Disease"/>
            <person name="Earl A."/>
            <person name="Russ C."/>
            <person name="Gilmore M."/>
            <person name="Surin D."/>
            <person name="Walker B."/>
            <person name="Young S."/>
            <person name="Zeng Q."/>
            <person name="Gargeya S."/>
            <person name="Fitzgerald M."/>
            <person name="Haas B."/>
            <person name="Abouelleil A."/>
            <person name="Allen A.W."/>
            <person name="Alvarado L."/>
            <person name="Arachchi H.M."/>
            <person name="Berlin A.M."/>
            <person name="Chapman S.B."/>
            <person name="Gainer-Dewar J."/>
            <person name="Goldberg J."/>
            <person name="Griggs A."/>
            <person name="Gujja S."/>
            <person name="Hansen M."/>
            <person name="Howarth C."/>
            <person name="Imamovic A."/>
            <person name="Ireland A."/>
            <person name="Larimer J."/>
            <person name="McCowan C."/>
            <person name="Murphy C."/>
            <person name="Pearson M."/>
            <person name="Poon T.W."/>
            <person name="Priest M."/>
            <person name="Roberts A."/>
            <person name="Saif S."/>
            <person name="Shea T."/>
            <person name="Sisk P."/>
            <person name="Sykes S."/>
            <person name="Wortman J."/>
            <person name="Nusbaum C."/>
            <person name="Birren B."/>
        </authorList>
    </citation>
    <scope>NUCLEOTIDE SEQUENCE [LARGE SCALE GENOMIC DNA]</scope>
    <source>
        <strain evidence="2 3">ATCC 43076</strain>
    </source>
</reference>